<dbReference type="Pfam" id="PF14106">
    <property type="entry name" value="DUF4279"/>
    <property type="match status" value="1"/>
</dbReference>
<protein>
    <recommendedName>
        <fullName evidence="3">DUF4279 domain-containing protein</fullName>
    </recommendedName>
</protein>
<dbReference type="RefSeq" id="WP_068302450.1">
    <property type="nucleotide sequence ID" value="NZ_DAIOMO010000002.1"/>
</dbReference>
<proteinExistence type="predicted"/>
<dbReference type="InterPro" id="IPR025459">
    <property type="entry name" value="DUF4279"/>
</dbReference>
<gene>
    <name evidence="1" type="ORF">SAMN04488071_1577</name>
</gene>
<dbReference type="STRING" id="637679.GCA_001550055_01257"/>
<sequence length="158" mass="17332">MMSSPAYDMTADHPEFEISVSLEIDTQESSPDAVTKSLGVFPSLVTRKGEPEAPEGEHHSVLTHQALNSHNIWRLDSGLPAANTTLSDQINALLDRLEGKEEEVQKWAEGAHVFVAAYAYSRVPLLTLSPEQMSRMAALGVTLEVDLHDLTHAQDNDN</sequence>
<reference evidence="1 2" key="1">
    <citation type="submission" date="2016-10" db="EMBL/GenBank/DDBJ databases">
        <authorList>
            <person name="de Groot N.N."/>
        </authorList>
    </citation>
    <scope>NUCLEOTIDE SEQUENCE [LARGE SCALE GENOMIC DNA]</scope>
    <source>
        <strain evidence="1 2">CGMCC 1.9109</strain>
    </source>
</reference>
<dbReference type="Proteomes" id="UP000183685">
    <property type="component" value="Unassembled WGS sequence"/>
</dbReference>
<organism evidence="1 2">
    <name type="scientific">Kordiimonas lacus</name>
    <dbReference type="NCBI Taxonomy" id="637679"/>
    <lineage>
        <taxon>Bacteria</taxon>
        <taxon>Pseudomonadati</taxon>
        <taxon>Pseudomonadota</taxon>
        <taxon>Alphaproteobacteria</taxon>
        <taxon>Kordiimonadales</taxon>
        <taxon>Kordiimonadaceae</taxon>
        <taxon>Kordiimonas</taxon>
    </lineage>
</organism>
<name>A0A1G6YFB1_9PROT</name>
<evidence type="ECO:0000313" key="2">
    <source>
        <dbReference type="Proteomes" id="UP000183685"/>
    </source>
</evidence>
<accession>A0A1G6YFB1</accession>
<evidence type="ECO:0008006" key="3">
    <source>
        <dbReference type="Google" id="ProtNLM"/>
    </source>
</evidence>
<evidence type="ECO:0000313" key="1">
    <source>
        <dbReference type="EMBL" id="SDD88246.1"/>
    </source>
</evidence>
<keyword evidence="2" id="KW-1185">Reference proteome</keyword>
<dbReference type="AlphaFoldDB" id="A0A1G6YFB1"/>
<dbReference type="EMBL" id="FNAK01000003">
    <property type="protein sequence ID" value="SDD88246.1"/>
    <property type="molecule type" value="Genomic_DNA"/>
</dbReference>